<evidence type="ECO:0000256" key="2">
    <source>
        <dbReference type="ARBA" id="ARBA00022723"/>
    </source>
</evidence>
<keyword evidence="9" id="KW-1185">Reference proteome</keyword>
<gene>
    <name evidence="6" type="primary">msrB</name>
    <name evidence="8" type="ORF">AS592_10040</name>
</gene>
<feature type="binding site" evidence="6">
    <location>
        <position position="48"/>
    </location>
    <ligand>
        <name>Zn(2+)</name>
        <dbReference type="ChEBI" id="CHEBI:29105"/>
    </ligand>
</feature>
<dbReference type="InterPro" id="IPR011057">
    <property type="entry name" value="Mss4-like_sf"/>
</dbReference>
<dbReference type="RefSeq" id="WP_067328294.1">
    <property type="nucleotide sequence ID" value="NZ_LNKT01000001.1"/>
</dbReference>
<dbReference type="PANTHER" id="PTHR10173:SF52">
    <property type="entry name" value="METHIONINE-R-SULFOXIDE REDUCTASE B1"/>
    <property type="match status" value="1"/>
</dbReference>
<dbReference type="OrthoDB" id="4174719at2"/>
<evidence type="ECO:0000313" key="8">
    <source>
        <dbReference type="EMBL" id="KYJ87444.1"/>
    </source>
</evidence>
<dbReference type="FunFam" id="2.170.150.20:FF:000001">
    <property type="entry name" value="Peptide methionine sulfoxide reductase MsrB"/>
    <property type="match status" value="1"/>
</dbReference>
<dbReference type="PANTHER" id="PTHR10173">
    <property type="entry name" value="METHIONINE SULFOXIDE REDUCTASE"/>
    <property type="match status" value="1"/>
</dbReference>
<evidence type="ECO:0000259" key="7">
    <source>
        <dbReference type="PROSITE" id="PS51790"/>
    </source>
</evidence>
<evidence type="ECO:0000256" key="4">
    <source>
        <dbReference type="ARBA" id="ARBA00023002"/>
    </source>
</evidence>
<dbReference type="GO" id="GO:0033743">
    <property type="term" value="F:peptide-methionine (R)-S-oxide reductase activity"/>
    <property type="evidence" value="ECO:0007669"/>
    <property type="project" value="UniProtKB-UniRule"/>
</dbReference>
<sequence>MAYKIELDREKLKKELTSLEYNVCLNHGTEAPFQNEFWDNKAEGIYTCKCCNTPLFSSDTKFDSGTGWPSYFKPINDEVIEEIEDASLGMVRVEVRCAACGSHLGHVFPDGPAPTHLRYCINSVSLNFEPK</sequence>
<comment type="caution">
    <text evidence="8">The sequence shown here is derived from an EMBL/GenBank/DDBJ whole genome shotgun (WGS) entry which is preliminary data.</text>
</comment>
<feature type="domain" description="MsrB" evidence="7">
    <location>
        <begin position="9"/>
        <end position="131"/>
    </location>
</feature>
<dbReference type="Proteomes" id="UP000075359">
    <property type="component" value="Unassembled WGS sequence"/>
</dbReference>
<keyword evidence="4 6" id="KW-0560">Oxidoreductase</keyword>
<dbReference type="PROSITE" id="PS51790">
    <property type="entry name" value="MSRB"/>
    <property type="match status" value="1"/>
</dbReference>
<feature type="binding site" evidence="6">
    <location>
        <position position="51"/>
    </location>
    <ligand>
        <name>Zn(2+)</name>
        <dbReference type="ChEBI" id="CHEBI:29105"/>
    </ligand>
</feature>
<comment type="similarity">
    <text evidence="1 6">Belongs to the MsrB Met sulfoxide reductase family.</text>
</comment>
<evidence type="ECO:0000256" key="3">
    <source>
        <dbReference type="ARBA" id="ARBA00022833"/>
    </source>
</evidence>
<proteinExistence type="inferred from homology"/>
<keyword evidence="2 6" id="KW-0479">Metal-binding</keyword>
<comment type="catalytic activity">
    <reaction evidence="5 6">
        <text>L-methionyl-[protein] + [thioredoxin]-disulfide + H2O = L-methionyl-(R)-S-oxide-[protein] + [thioredoxin]-dithiol</text>
        <dbReference type="Rhea" id="RHEA:24164"/>
        <dbReference type="Rhea" id="RHEA-COMP:10698"/>
        <dbReference type="Rhea" id="RHEA-COMP:10700"/>
        <dbReference type="Rhea" id="RHEA-COMP:12313"/>
        <dbReference type="Rhea" id="RHEA-COMP:12314"/>
        <dbReference type="ChEBI" id="CHEBI:15377"/>
        <dbReference type="ChEBI" id="CHEBI:16044"/>
        <dbReference type="ChEBI" id="CHEBI:29950"/>
        <dbReference type="ChEBI" id="CHEBI:45764"/>
        <dbReference type="ChEBI" id="CHEBI:50058"/>
        <dbReference type="EC" id="1.8.4.12"/>
    </reaction>
</comment>
<dbReference type="Pfam" id="PF01641">
    <property type="entry name" value="SelR"/>
    <property type="match status" value="1"/>
</dbReference>
<dbReference type="GO" id="GO:0008270">
    <property type="term" value="F:zinc ion binding"/>
    <property type="evidence" value="ECO:0007669"/>
    <property type="project" value="UniProtKB-UniRule"/>
</dbReference>
<dbReference type="InterPro" id="IPR028427">
    <property type="entry name" value="Met_Sox_Rdtase_MsrB"/>
</dbReference>
<dbReference type="InterPro" id="IPR002579">
    <property type="entry name" value="Met_Sox_Rdtase_MsrB_dom"/>
</dbReference>
<protein>
    <recommendedName>
        <fullName evidence="6">Peptide methionine sulfoxide reductase MsrB</fullName>
        <ecNumber evidence="6">1.8.4.12</ecNumber>
    </recommendedName>
    <alternativeName>
        <fullName evidence="6">Peptide-methionine (R)-S-oxide reductase</fullName>
    </alternativeName>
</protein>
<evidence type="ECO:0000256" key="1">
    <source>
        <dbReference type="ARBA" id="ARBA00007174"/>
    </source>
</evidence>
<dbReference type="HAMAP" id="MF_01400">
    <property type="entry name" value="MsrB"/>
    <property type="match status" value="1"/>
</dbReference>
<name>A0A151CJ26_9BACT</name>
<dbReference type="NCBIfam" id="TIGR00357">
    <property type="entry name" value="peptide-methionine (R)-S-oxide reductase MsrB"/>
    <property type="match status" value="1"/>
</dbReference>
<comment type="cofactor">
    <cofactor evidence="6">
        <name>Zn(2+)</name>
        <dbReference type="ChEBI" id="CHEBI:29105"/>
    </cofactor>
    <text evidence="6">Binds 1 zinc ion per subunit. The zinc ion is important for the structural integrity of the protein.</text>
</comment>
<organism evidence="8 9">
    <name type="scientific">Sulfurovum riftiae</name>
    <dbReference type="NCBI Taxonomy" id="1630136"/>
    <lineage>
        <taxon>Bacteria</taxon>
        <taxon>Pseudomonadati</taxon>
        <taxon>Campylobacterota</taxon>
        <taxon>Epsilonproteobacteria</taxon>
        <taxon>Campylobacterales</taxon>
        <taxon>Sulfurovaceae</taxon>
        <taxon>Sulfurovum</taxon>
    </lineage>
</organism>
<dbReference type="AlphaFoldDB" id="A0A151CJ26"/>
<dbReference type="GO" id="GO:0006979">
    <property type="term" value="P:response to oxidative stress"/>
    <property type="evidence" value="ECO:0007669"/>
    <property type="project" value="InterPro"/>
</dbReference>
<evidence type="ECO:0000256" key="6">
    <source>
        <dbReference type="HAMAP-Rule" id="MF_01400"/>
    </source>
</evidence>
<dbReference type="STRING" id="1630136.AS592_10040"/>
<dbReference type="GO" id="GO:0005737">
    <property type="term" value="C:cytoplasm"/>
    <property type="evidence" value="ECO:0007669"/>
    <property type="project" value="TreeGrafter"/>
</dbReference>
<accession>A0A151CJ26</accession>
<feature type="active site" description="Nucleophile" evidence="6">
    <location>
        <position position="120"/>
    </location>
</feature>
<feature type="binding site" evidence="6">
    <location>
        <position position="97"/>
    </location>
    <ligand>
        <name>Zn(2+)</name>
        <dbReference type="ChEBI" id="CHEBI:29105"/>
    </ligand>
</feature>
<dbReference type="Gene3D" id="2.170.150.20">
    <property type="entry name" value="Peptide methionine sulfoxide reductase"/>
    <property type="match status" value="1"/>
</dbReference>
<feature type="binding site" evidence="6">
    <location>
        <position position="100"/>
    </location>
    <ligand>
        <name>Zn(2+)</name>
        <dbReference type="ChEBI" id="CHEBI:29105"/>
    </ligand>
</feature>
<evidence type="ECO:0000313" key="9">
    <source>
        <dbReference type="Proteomes" id="UP000075359"/>
    </source>
</evidence>
<keyword evidence="3 6" id="KW-0862">Zinc</keyword>
<dbReference type="EC" id="1.8.4.12" evidence="6"/>
<dbReference type="GO" id="GO:0030091">
    <property type="term" value="P:protein repair"/>
    <property type="evidence" value="ECO:0007669"/>
    <property type="project" value="InterPro"/>
</dbReference>
<dbReference type="SUPFAM" id="SSF51316">
    <property type="entry name" value="Mss4-like"/>
    <property type="match status" value="1"/>
</dbReference>
<reference evidence="8 9" key="1">
    <citation type="submission" date="2015-11" db="EMBL/GenBank/DDBJ databases">
        <title>Draft genome of Sulfurovum riftiae 1812E, a member of the Epsilonproteobacteria isolated from the tube of the deep-sea hydrothermal vent tubewom Riftia pachyptila.</title>
        <authorList>
            <person name="Vetriani C."/>
            <person name="Giovannelli D."/>
        </authorList>
    </citation>
    <scope>NUCLEOTIDE SEQUENCE [LARGE SCALE GENOMIC DNA]</scope>
    <source>
        <strain evidence="8 9">1812E</strain>
    </source>
</reference>
<dbReference type="EMBL" id="LNKT01000001">
    <property type="protein sequence ID" value="KYJ87444.1"/>
    <property type="molecule type" value="Genomic_DNA"/>
</dbReference>
<evidence type="ECO:0000256" key="5">
    <source>
        <dbReference type="ARBA" id="ARBA00048488"/>
    </source>
</evidence>